<dbReference type="Proteomes" id="UP000199072">
    <property type="component" value="Unassembled WGS sequence"/>
</dbReference>
<evidence type="ECO:0000313" key="1">
    <source>
        <dbReference type="EMBL" id="SDE86036.1"/>
    </source>
</evidence>
<gene>
    <name evidence="1" type="ORF">SAMN05216464_11087</name>
</gene>
<evidence type="ECO:0000313" key="2">
    <source>
        <dbReference type="Proteomes" id="UP000199072"/>
    </source>
</evidence>
<dbReference type="AlphaFoldDB" id="A0A1G7GD19"/>
<dbReference type="EMBL" id="FNAI01000010">
    <property type="protein sequence ID" value="SDE86036.1"/>
    <property type="molecule type" value="Genomic_DNA"/>
</dbReference>
<name>A0A1G7GD19_9SPHI</name>
<organism evidence="1 2">
    <name type="scientific">Mucilaginibacter pineti</name>
    <dbReference type="NCBI Taxonomy" id="1391627"/>
    <lineage>
        <taxon>Bacteria</taxon>
        <taxon>Pseudomonadati</taxon>
        <taxon>Bacteroidota</taxon>
        <taxon>Sphingobacteriia</taxon>
        <taxon>Sphingobacteriales</taxon>
        <taxon>Sphingobacteriaceae</taxon>
        <taxon>Mucilaginibacter</taxon>
    </lineage>
</organism>
<protein>
    <submittedName>
        <fullName evidence="1">Uncharacterized protein</fullName>
    </submittedName>
</protein>
<accession>A0A1G7GD19</accession>
<reference evidence="1 2" key="1">
    <citation type="submission" date="2016-10" db="EMBL/GenBank/DDBJ databases">
        <authorList>
            <person name="de Groot N.N."/>
        </authorList>
    </citation>
    <scope>NUCLEOTIDE SEQUENCE [LARGE SCALE GENOMIC DNA]</scope>
    <source>
        <strain evidence="1 2">47C3B</strain>
    </source>
</reference>
<sequence length="125" mass="14410">MKNVPVANKPCEVLCFFPVEVPTQEGDAYVYLTMDVATEFLFQTGSELSNDIDMVVKHIERLLNHKDFNRCKNQAFTLVLHKYEAYQSKIAAIIEPYGGKLVIDEVYIFEKMIPAIETIFRNMAR</sequence>
<dbReference type="OrthoDB" id="1494870at2"/>
<proteinExistence type="predicted"/>
<keyword evidence="2" id="KW-1185">Reference proteome</keyword>
<dbReference type="RefSeq" id="WP_091151940.1">
    <property type="nucleotide sequence ID" value="NZ_FNAI01000010.1"/>
</dbReference>